<dbReference type="EMBL" id="GL438095">
    <property type="protein sequence ID" value="EFN69600.1"/>
    <property type="molecule type" value="Genomic_DNA"/>
</dbReference>
<dbReference type="OMA" id="KYVACYF"/>
<dbReference type="CDD" id="cd02872">
    <property type="entry name" value="GH18_chitolectin_chitotriosidase"/>
    <property type="match status" value="1"/>
</dbReference>
<evidence type="ECO:0000256" key="2">
    <source>
        <dbReference type="ARBA" id="ARBA00023295"/>
    </source>
</evidence>
<evidence type="ECO:0000259" key="6">
    <source>
        <dbReference type="PROSITE" id="PS51910"/>
    </source>
</evidence>
<reference evidence="7 8" key="1">
    <citation type="journal article" date="2010" name="Science">
        <title>Genomic comparison of the ants Camponotus floridanus and Harpegnathos saltator.</title>
        <authorList>
            <person name="Bonasio R."/>
            <person name="Zhang G."/>
            <person name="Ye C."/>
            <person name="Mutti N.S."/>
            <person name="Fang X."/>
            <person name="Qin N."/>
            <person name="Donahue G."/>
            <person name="Yang P."/>
            <person name="Li Q."/>
            <person name="Li C."/>
            <person name="Zhang P."/>
            <person name="Huang Z."/>
            <person name="Berger S.L."/>
            <person name="Reinberg D."/>
            <person name="Wang J."/>
            <person name="Liebig J."/>
        </authorList>
    </citation>
    <scope>NUCLEOTIDE SEQUENCE [LARGE SCALE GENOMIC DNA]</scope>
    <source>
        <strain evidence="8">C129</strain>
    </source>
</reference>
<dbReference type="InterPro" id="IPR050314">
    <property type="entry name" value="Glycosyl_Hydrlase_18"/>
</dbReference>
<dbReference type="SUPFAM" id="SSF54556">
    <property type="entry name" value="Chitinase insertion domain"/>
    <property type="match status" value="1"/>
</dbReference>
<gene>
    <name evidence="7" type="ORF">EAG_15835</name>
</gene>
<dbReference type="GO" id="GO:0006032">
    <property type="term" value="P:chitin catabolic process"/>
    <property type="evidence" value="ECO:0007669"/>
    <property type="project" value="UniProtKB-ARBA"/>
</dbReference>
<dbReference type="InterPro" id="IPR001579">
    <property type="entry name" value="Glyco_hydro_18_chit_AS"/>
</dbReference>
<dbReference type="InterPro" id="IPR011583">
    <property type="entry name" value="Chitinase_II/V-like_cat"/>
</dbReference>
<protein>
    <submittedName>
        <fullName evidence="7">Probable chitinase 2</fullName>
    </submittedName>
</protein>
<keyword evidence="8" id="KW-1185">Reference proteome</keyword>
<dbReference type="GO" id="GO:0008061">
    <property type="term" value="F:chitin binding"/>
    <property type="evidence" value="ECO:0007669"/>
    <property type="project" value="InterPro"/>
</dbReference>
<dbReference type="InterPro" id="IPR029070">
    <property type="entry name" value="Chitinase_insertion_sf"/>
</dbReference>
<dbReference type="SMART" id="SM00636">
    <property type="entry name" value="Glyco_18"/>
    <property type="match status" value="1"/>
</dbReference>
<evidence type="ECO:0000256" key="5">
    <source>
        <dbReference type="SAM" id="SignalP"/>
    </source>
</evidence>
<evidence type="ECO:0000256" key="1">
    <source>
        <dbReference type="ARBA" id="ARBA00022801"/>
    </source>
</evidence>
<dbReference type="PROSITE" id="PS01095">
    <property type="entry name" value="GH18_1"/>
    <property type="match status" value="1"/>
</dbReference>
<dbReference type="FunCoup" id="E2AAD4">
    <property type="interactions" value="48"/>
</dbReference>
<dbReference type="STRING" id="104421.E2AAD4"/>
<dbReference type="GO" id="GO:0005576">
    <property type="term" value="C:extracellular region"/>
    <property type="evidence" value="ECO:0007669"/>
    <property type="project" value="TreeGrafter"/>
</dbReference>
<name>E2AAD4_CAMFO</name>
<feature type="signal peptide" evidence="5">
    <location>
        <begin position="1"/>
        <end position="20"/>
    </location>
</feature>
<sequence length="442" mass="50171">MFHTYVAFLLLFLGPYNVHGFVKSNQHDKVVTCYVASWAAYRSGNGAFSLENLHPKYCTHLIYAFAGLNASDWTIRSIDPWGDIEKDGIGNYRKMTMLRKQGLKVLLGIGGWNEGSTNYSMMASSSDNRKTFIASTVKFLRTYDFDGLDLDWEFPGNRGGAAYDKQNFVSLVQELRDAFKHYRFLLTAAISANKDIINTGYDIPEISKYLDYIHVMAYDYHGAWNKQVLPNTPLRSKDKLSVEDTIMYLLQEGAPAEKLVLGLAMYGRTFVLTSVPETPKINPIGLPSLHIGFKGPYTSEDGFMGFNEICEALILHPQDWTTGWDNYSSTAYAIKKDHVVVYDDRKAIMMKVEYAKRQKLAGVMIWSIDTDDFRGKCSLQSYPLMKSINIVLANNTVPHEEKKEPNSSSVQLPSNIVFALSIMIISFSVYENIYLYYKELLN</sequence>
<dbReference type="Gene3D" id="3.10.50.10">
    <property type="match status" value="1"/>
</dbReference>
<evidence type="ECO:0000313" key="7">
    <source>
        <dbReference type="EMBL" id="EFN69600.1"/>
    </source>
</evidence>
<comment type="similarity">
    <text evidence="4">Belongs to the glycosyl hydrolase 18 family.</text>
</comment>
<dbReference type="PANTHER" id="PTHR11177">
    <property type="entry name" value="CHITINASE"/>
    <property type="match status" value="1"/>
</dbReference>
<dbReference type="InterPro" id="IPR001223">
    <property type="entry name" value="Glyco_hydro18_cat"/>
</dbReference>
<dbReference type="AlphaFoldDB" id="E2AAD4"/>
<dbReference type="Pfam" id="PF00704">
    <property type="entry name" value="Glyco_hydro_18"/>
    <property type="match status" value="1"/>
</dbReference>
<feature type="domain" description="GH18" evidence="6">
    <location>
        <begin position="29"/>
        <end position="395"/>
    </location>
</feature>
<dbReference type="GO" id="GO:0004568">
    <property type="term" value="F:chitinase activity"/>
    <property type="evidence" value="ECO:0007669"/>
    <property type="project" value="UniProtKB-ARBA"/>
</dbReference>
<keyword evidence="1 3" id="KW-0378">Hydrolase</keyword>
<evidence type="ECO:0000313" key="8">
    <source>
        <dbReference type="Proteomes" id="UP000000311"/>
    </source>
</evidence>
<dbReference type="SUPFAM" id="SSF51445">
    <property type="entry name" value="(Trans)glycosidases"/>
    <property type="match status" value="1"/>
</dbReference>
<organism evidence="8">
    <name type="scientific">Camponotus floridanus</name>
    <name type="common">Florida carpenter ant</name>
    <dbReference type="NCBI Taxonomy" id="104421"/>
    <lineage>
        <taxon>Eukaryota</taxon>
        <taxon>Metazoa</taxon>
        <taxon>Ecdysozoa</taxon>
        <taxon>Arthropoda</taxon>
        <taxon>Hexapoda</taxon>
        <taxon>Insecta</taxon>
        <taxon>Pterygota</taxon>
        <taxon>Neoptera</taxon>
        <taxon>Endopterygota</taxon>
        <taxon>Hymenoptera</taxon>
        <taxon>Apocrita</taxon>
        <taxon>Aculeata</taxon>
        <taxon>Formicoidea</taxon>
        <taxon>Formicidae</taxon>
        <taxon>Formicinae</taxon>
        <taxon>Camponotus</taxon>
    </lineage>
</organism>
<accession>E2AAD4</accession>
<feature type="chain" id="PRO_5003156591" evidence="5">
    <location>
        <begin position="21"/>
        <end position="442"/>
    </location>
</feature>
<keyword evidence="5" id="KW-0732">Signal</keyword>
<dbReference type="GO" id="GO:0005975">
    <property type="term" value="P:carbohydrate metabolic process"/>
    <property type="evidence" value="ECO:0007669"/>
    <property type="project" value="InterPro"/>
</dbReference>
<evidence type="ECO:0000256" key="3">
    <source>
        <dbReference type="RuleBase" id="RU000489"/>
    </source>
</evidence>
<dbReference type="Proteomes" id="UP000000311">
    <property type="component" value="Unassembled WGS sequence"/>
</dbReference>
<evidence type="ECO:0000256" key="4">
    <source>
        <dbReference type="RuleBase" id="RU004453"/>
    </source>
</evidence>
<proteinExistence type="inferred from homology"/>
<dbReference type="PROSITE" id="PS51910">
    <property type="entry name" value="GH18_2"/>
    <property type="match status" value="1"/>
</dbReference>
<keyword evidence="2 3" id="KW-0326">Glycosidase</keyword>
<dbReference type="PANTHER" id="PTHR11177:SF403">
    <property type="entry name" value="CHITINASE 2-RELATED"/>
    <property type="match status" value="1"/>
</dbReference>
<dbReference type="InParanoid" id="E2AAD4"/>
<dbReference type="InterPro" id="IPR017853">
    <property type="entry name" value="GH"/>
</dbReference>
<dbReference type="OrthoDB" id="73875at2759"/>
<dbReference type="Gene3D" id="3.20.20.80">
    <property type="entry name" value="Glycosidases"/>
    <property type="match status" value="1"/>
</dbReference>